<evidence type="ECO:0000313" key="1">
    <source>
        <dbReference type="EMBL" id="MFC3454001.1"/>
    </source>
</evidence>
<evidence type="ECO:0000313" key="2">
    <source>
        <dbReference type="Proteomes" id="UP001595645"/>
    </source>
</evidence>
<dbReference type="EMBL" id="JBHRWK010000059">
    <property type="protein sequence ID" value="MFC3454001.1"/>
    <property type="molecule type" value="Genomic_DNA"/>
</dbReference>
<proteinExistence type="predicted"/>
<reference evidence="2" key="1">
    <citation type="journal article" date="2019" name="Int. J. Syst. Evol. Microbiol.">
        <title>The Global Catalogue of Microorganisms (GCM) 10K type strain sequencing project: providing services to taxonomists for standard genome sequencing and annotation.</title>
        <authorList>
            <consortium name="The Broad Institute Genomics Platform"/>
            <consortium name="The Broad Institute Genome Sequencing Center for Infectious Disease"/>
            <person name="Wu L."/>
            <person name="Ma J."/>
        </authorList>
    </citation>
    <scope>NUCLEOTIDE SEQUENCE [LARGE SCALE GENOMIC DNA]</scope>
    <source>
        <strain evidence="2">CGMCC 4.7676</strain>
    </source>
</reference>
<sequence>MATNQPITLNENNDENVKVTITTNVPTDGTTLDLTGKTVEAYLKPTKASADNDAAAWKGSTATTGVTITDAANGKATVSIPAANITTTQGWWRVDVLSSGLRKTAVYGTVTVVDL</sequence>
<dbReference type="Proteomes" id="UP001595645">
    <property type="component" value="Unassembled WGS sequence"/>
</dbReference>
<name>A0ABV7P4I0_9PSEU</name>
<organism evidence="1 2">
    <name type="scientific">Amycolatopsis speibonae</name>
    <dbReference type="NCBI Taxonomy" id="1450224"/>
    <lineage>
        <taxon>Bacteria</taxon>
        <taxon>Bacillati</taxon>
        <taxon>Actinomycetota</taxon>
        <taxon>Actinomycetes</taxon>
        <taxon>Pseudonocardiales</taxon>
        <taxon>Pseudonocardiaceae</taxon>
        <taxon>Amycolatopsis</taxon>
    </lineage>
</organism>
<keyword evidence="2" id="KW-1185">Reference proteome</keyword>
<dbReference type="RefSeq" id="WP_378243125.1">
    <property type="nucleotide sequence ID" value="NZ_JBHRWK010000059.1"/>
</dbReference>
<comment type="caution">
    <text evidence="1">The sequence shown here is derived from an EMBL/GenBank/DDBJ whole genome shotgun (WGS) entry which is preliminary data.</text>
</comment>
<accession>A0ABV7P4I0</accession>
<gene>
    <name evidence="1" type="ORF">ACFOSH_31580</name>
</gene>
<protein>
    <submittedName>
        <fullName evidence="1">Uncharacterized protein</fullName>
    </submittedName>
</protein>